<dbReference type="SUPFAM" id="SSF53254">
    <property type="entry name" value="Phosphoglycerate mutase-like"/>
    <property type="match status" value="1"/>
</dbReference>
<keyword evidence="2" id="KW-1185">Reference proteome</keyword>
<dbReference type="PANTHER" id="PTHR16469:SF27">
    <property type="entry name" value="UBIQUITIN-ASSOCIATED AND SH3 DOMAIN-CONTAINING BA-RELATED"/>
    <property type="match status" value="1"/>
</dbReference>
<gene>
    <name evidence="1" type="ORF">ACFSBW_08405</name>
</gene>
<dbReference type="Pfam" id="PF00300">
    <property type="entry name" value="His_Phos_1"/>
    <property type="match status" value="1"/>
</dbReference>
<sequence>MAQTVWVVRHGQRQDTVDPDWELTADRVHDPGLTELGRWQAWRVGRFFADQGVDFEAIYCSPFLRAVQTTAEIYGVLGREAWLEPGLGEHRNAEWFDSEPETLSTETLVDYFDPIRPDHAPFVEPGFPEDHHEAERRAGEAARRIAAAHDGRVLMVGHGLTIGGVTRVLVGSTEGVDAPLCGLTRIEQHGSEWQLDFSGKIDHLE</sequence>
<name>A0ABD6D7D2_9EURY</name>
<dbReference type="GO" id="GO:0016787">
    <property type="term" value="F:hydrolase activity"/>
    <property type="evidence" value="ECO:0007669"/>
    <property type="project" value="UniProtKB-KW"/>
</dbReference>
<proteinExistence type="predicted"/>
<dbReference type="InterPro" id="IPR051710">
    <property type="entry name" value="Phosphatase_SH3-domain"/>
</dbReference>
<dbReference type="EMBL" id="JBHUDM010000002">
    <property type="protein sequence ID" value="MFD1641893.1"/>
    <property type="molecule type" value="Genomic_DNA"/>
</dbReference>
<dbReference type="AlphaFoldDB" id="A0ABD6D7D2"/>
<evidence type="ECO:0000313" key="2">
    <source>
        <dbReference type="Proteomes" id="UP001597052"/>
    </source>
</evidence>
<dbReference type="EC" id="3.1.3.-" evidence="1"/>
<dbReference type="InterPro" id="IPR013078">
    <property type="entry name" value="His_Pase_superF_clade-1"/>
</dbReference>
<reference evidence="1 2" key="1">
    <citation type="journal article" date="2019" name="Int. J. Syst. Evol. Microbiol.">
        <title>The Global Catalogue of Microorganisms (GCM) 10K type strain sequencing project: providing services to taxonomists for standard genome sequencing and annotation.</title>
        <authorList>
            <consortium name="The Broad Institute Genomics Platform"/>
            <consortium name="The Broad Institute Genome Sequencing Center for Infectious Disease"/>
            <person name="Wu L."/>
            <person name="Ma J."/>
        </authorList>
    </citation>
    <scope>NUCLEOTIDE SEQUENCE [LARGE SCALE GENOMIC DNA]</scope>
    <source>
        <strain evidence="1 2">CGMCC 1.10593</strain>
    </source>
</reference>
<organism evidence="1 2">
    <name type="scientific">Halohasta litorea</name>
    <dbReference type="NCBI Taxonomy" id="869891"/>
    <lineage>
        <taxon>Archaea</taxon>
        <taxon>Methanobacteriati</taxon>
        <taxon>Methanobacteriota</taxon>
        <taxon>Stenosarchaea group</taxon>
        <taxon>Halobacteria</taxon>
        <taxon>Halobacteriales</taxon>
        <taxon>Haloferacaceae</taxon>
        <taxon>Halohasta</taxon>
    </lineage>
</organism>
<dbReference type="PANTHER" id="PTHR16469">
    <property type="entry name" value="UBIQUITIN-ASSOCIATED AND SH3 DOMAIN-CONTAINING BA-RELATED"/>
    <property type="match status" value="1"/>
</dbReference>
<comment type="caution">
    <text evidence="1">The sequence shown here is derived from an EMBL/GenBank/DDBJ whole genome shotgun (WGS) entry which is preliminary data.</text>
</comment>
<keyword evidence="1" id="KW-0378">Hydrolase</keyword>
<dbReference type="InterPro" id="IPR029033">
    <property type="entry name" value="His_PPase_superfam"/>
</dbReference>
<dbReference type="CDD" id="cd07067">
    <property type="entry name" value="HP_PGM_like"/>
    <property type="match status" value="1"/>
</dbReference>
<dbReference type="SMART" id="SM00855">
    <property type="entry name" value="PGAM"/>
    <property type="match status" value="1"/>
</dbReference>
<dbReference type="Gene3D" id="3.40.50.1240">
    <property type="entry name" value="Phosphoglycerate mutase-like"/>
    <property type="match status" value="1"/>
</dbReference>
<dbReference type="Proteomes" id="UP001597052">
    <property type="component" value="Unassembled WGS sequence"/>
</dbReference>
<protein>
    <submittedName>
        <fullName evidence="1">Histidine phosphatase family protein</fullName>
        <ecNumber evidence="1">3.1.3.-</ecNumber>
    </submittedName>
</protein>
<evidence type="ECO:0000313" key="1">
    <source>
        <dbReference type="EMBL" id="MFD1641893.1"/>
    </source>
</evidence>
<accession>A0ABD6D7D2</accession>
<dbReference type="RefSeq" id="WP_256395729.1">
    <property type="nucleotide sequence ID" value="NZ_JANHDJ010000002.1"/>
</dbReference>